<feature type="compositionally biased region" description="Polar residues" evidence="1">
    <location>
        <begin position="1"/>
        <end position="12"/>
    </location>
</feature>
<proteinExistence type="predicted"/>
<dbReference type="Proteomes" id="UP000789572">
    <property type="component" value="Unassembled WGS sequence"/>
</dbReference>
<sequence length="276" mass="30598">MTSQQTDNTETAVSIPEPAATTQNRNSNASRLGNAPPYTAKYDVYLDDEAPAYTIIDTSAQRRAVKNDKRVCGGCIPERNAVVAVFALYFFLGVVYTAIALAGLVFNGSAYDKTMSFLDFVLSVMMTAAGICGMRFVYAENANRMRKLACVLWFITLARLTYSSIDFAYEVIHKQDSINNCNDAVREYAEENGEYLDADCDAAVRDQLIRDGLNLFLFETLQVYFAFIVFRYAKRMGKTAKSPLPLSDGGHVNNLPPTYAVYAARVPTSSDWIPPP</sequence>
<dbReference type="OrthoDB" id="2376363at2759"/>
<accession>A0A9N9GCX4</accession>
<name>A0A9N9GCX4_9GLOM</name>
<evidence type="ECO:0000313" key="3">
    <source>
        <dbReference type="EMBL" id="CAG8593284.1"/>
    </source>
</evidence>
<gene>
    <name evidence="3" type="ORF">POCULU_LOCUS7086</name>
</gene>
<evidence type="ECO:0000256" key="1">
    <source>
        <dbReference type="SAM" id="MobiDB-lite"/>
    </source>
</evidence>
<dbReference type="AlphaFoldDB" id="A0A9N9GCX4"/>
<keyword evidence="2" id="KW-1133">Transmembrane helix</keyword>
<evidence type="ECO:0000256" key="2">
    <source>
        <dbReference type="SAM" id="Phobius"/>
    </source>
</evidence>
<feature type="transmembrane region" description="Helical" evidence="2">
    <location>
        <begin position="150"/>
        <end position="169"/>
    </location>
</feature>
<keyword evidence="2" id="KW-0472">Membrane</keyword>
<feature type="region of interest" description="Disordered" evidence="1">
    <location>
        <begin position="1"/>
        <end position="34"/>
    </location>
</feature>
<keyword evidence="2" id="KW-0812">Transmembrane</keyword>
<evidence type="ECO:0000313" key="4">
    <source>
        <dbReference type="Proteomes" id="UP000789572"/>
    </source>
</evidence>
<reference evidence="3" key="1">
    <citation type="submission" date="2021-06" db="EMBL/GenBank/DDBJ databases">
        <authorList>
            <person name="Kallberg Y."/>
            <person name="Tangrot J."/>
            <person name="Rosling A."/>
        </authorList>
    </citation>
    <scope>NUCLEOTIDE SEQUENCE</scope>
    <source>
        <strain evidence="3">IA702</strain>
    </source>
</reference>
<feature type="transmembrane region" description="Helical" evidence="2">
    <location>
        <begin position="117"/>
        <end position="138"/>
    </location>
</feature>
<protein>
    <submittedName>
        <fullName evidence="3">8091_t:CDS:1</fullName>
    </submittedName>
</protein>
<keyword evidence="4" id="KW-1185">Reference proteome</keyword>
<organism evidence="3 4">
    <name type="scientific">Paraglomus occultum</name>
    <dbReference type="NCBI Taxonomy" id="144539"/>
    <lineage>
        <taxon>Eukaryota</taxon>
        <taxon>Fungi</taxon>
        <taxon>Fungi incertae sedis</taxon>
        <taxon>Mucoromycota</taxon>
        <taxon>Glomeromycotina</taxon>
        <taxon>Glomeromycetes</taxon>
        <taxon>Paraglomerales</taxon>
        <taxon>Paraglomeraceae</taxon>
        <taxon>Paraglomus</taxon>
    </lineage>
</organism>
<feature type="transmembrane region" description="Helical" evidence="2">
    <location>
        <begin position="81"/>
        <end position="105"/>
    </location>
</feature>
<dbReference type="EMBL" id="CAJVPJ010001489">
    <property type="protein sequence ID" value="CAG8593284.1"/>
    <property type="molecule type" value="Genomic_DNA"/>
</dbReference>
<comment type="caution">
    <text evidence="3">The sequence shown here is derived from an EMBL/GenBank/DDBJ whole genome shotgun (WGS) entry which is preliminary data.</text>
</comment>
<feature type="compositionally biased region" description="Polar residues" evidence="1">
    <location>
        <begin position="20"/>
        <end position="31"/>
    </location>
</feature>
<feature type="transmembrane region" description="Helical" evidence="2">
    <location>
        <begin position="215"/>
        <end position="233"/>
    </location>
</feature>